<evidence type="ECO:0000256" key="1">
    <source>
        <dbReference type="SAM" id="MobiDB-lite"/>
    </source>
</evidence>
<accession>A0A6J4T9V5</accession>
<dbReference type="AlphaFoldDB" id="A0A6J4T9V5"/>
<feature type="non-terminal residue" evidence="2">
    <location>
        <position position="1"/>
    </location>
</feature>
<feature type="compositionally biased region" description="Low complexity" evidence="1">
    <location>
        <begin position="1"/>
        <end position="10"/>
    </location>
</feature>
<feature type="non-terminal residue" evidence="2">
    <location>
        <position position="105"/>
    </location>
</feature>
<reference evidence="2" key="1">
    <citation type="submission" date="2020-02" db="EMBL/GenBank/DDBJ databases">
        <authorList>
            <person name="Meier V. D."/>
        </authorList>
    </citation>
    <scope>NUCLEOTIDE SEQUENCE</scope>
    <source>
        <strain evidence="2">AVDCRST_MAG12</strain>
    </source>
</reference>
<feature type="compositionally biased region" description="Basic and acidic residues" evidence="1">
    <location>
        <begin position="65"/>
        <end position="76"/>
    </location>
</feature>
<organism evidence="2">
    <name type="scientific">uncultured Rubrobacteraceae bacterium</name>
    <dbReference type="NCBI Taxonomy" id="349277"/>
    <lineage>
        <taxon>Bacteria</taxon>
        <taxon>Bacillati</taxon>
        <taxon>Actinomycetota</taxon>
        <taxon>Rubrobacteria</taxon>
        <taxon>Rubrobacterales</taxon>
        <taxon>Rubrobacteraceae</taxon>
        <taxon>environmental samples</taxon>
    </lineage>
</organism>
<sequence length="105" mass="11748">DGPHPGAARPLRGRRLAPDPGGRRHEHGPRAQLLPRPPRPFRPVRPRGDGGGRQDLHRHRRPRRERPLPGEVRRLPGETCLGAEGEGHQLHAPGGFREVPRSRQV</sequence>
<proteinExistence type="predicted"/>
<name>A0A6J4T9V5_9ACTN</name>
<gene>
    <name evidence="2" type="ORF">AVDCRST_MAG12-3605</name>
</gene>
<feature type="region of interest" description="Disordered" evidence="1">
    <location>
        <begin position="1"/>
        <end position="105"/>
    </location>
</feature>
<protein>
    <submittedName>
        <fullName evidence="2">DNA polymerase X family</fullName>
    </submittedName>
</protein>
<dbReference type="EMBL" id="CADCVK010000507">
    <property type="protein sequence ID" value="CAA9517987.1"/>
    <property type="molecule type" value="Genomic_DNA"/>
</dbReference>
<feature type="compositionally biased region" description="Basic and acidic residues" evidence="1">
    <location>
        <begin position="46"/>
        <end position="55"/>
    </location>
</feature>
<evidence type="ECO:0000313" key="2">
    <source>
        <dbReference type="EMBL" id="CAA9517987.1"/>
    </source>
</evidence>